<dbReference type="GO" id="GO:0005886">
    <property type="term" value="C:plasma membrane"/>
    <property type="evidence" value="ECO:0007669"/>
    <property type="project" value="UniProtKB-SubCell"/>
</dbReference>
<dbReference type="eggNOG" id="COG0840">
    <property type="taxonomic scope" value="Bacteria"/>
</dbReference>
<dbReference type="PROSITE" id="PS50885">
    <property type="entry name" value="HAMP"/>
    <property type="match status" value="1"/>
</dbReference>
<evidence type="ECO:0000313" key="12">
    <source>
        <dbReference type="EMBL" id="AEG59163.1"/>
    </source>
</evidence>
<keyword evidence="3 9" id="KW-0812">Transmembrane</keyword>
<evidence type="ECO:0000256" key="9">
    <source>
        <dbReference type="SAM" id="Phobius"/>
    </source>
</evidence>
<keyword evidence="4 9" id="KW-1133">Transmembrane helix</keyword>
<dbReference type="PRINTS" id="PR00260">
    <property type="entry name" value="CHEMTRNSDUCR"/>
</dbReference>
<feature type="transmembrane region" description="Helical" evidence="9">
    <location>
        <begin position="190"/>
        <end position="208"/>
    </location>
</feature>
<dbReference type="KEGG" id="dru:Desru_0887"/>
<keyword evidence="5 9" id="KW-0472">Membrane</keyword>
<protein>
    <submittedName>
        <fullName evidence="12">Chemotaxis sensory transducer</fullName>
    </submittedName>
</protein>
<dbReference type="Proteomes" id="UP000009234">
    <property type="component" value="Chromosome"/>
</dbReference>
<keyword evidence="2" id="KW-1003">Cell membrane</keyword>
<dbReference type="RefSeq" id="WP_013840934.1">
    <property type="nucleotide sequence ID" value="NC_015589.1"/>
</dbReference>
<reference evidence="13" key="1">
    <citation type="submission" date="2011-05" db="EMBL/GenBank/DDBJ databases">
        <title>Complete sequence of Desulfotomaculum ruminis DSM 2154.</title>
        <authorList>
            <person name="Lucas S."/>
            <person name="Copeland A."/>
            <person name="Lapidus A."/>
            <person name="Cheng J.-F."/>
            <person name="Goodwin L."/>
            <person name="Pitluck S."/>
            <person name="Lu M."/>
            <person name="Detter J.C."/>
            <person name="Han C."/>
            <person name="Tapia R."/>
            <person name="Land M."/>
            <person name="Hauser L."/>
            <person name="Kyrpides N."/>
            <person name="Ivanova N."/>
            <person name="Mikhailova N."/>
            <person name="Pagani I."/>
            <person name="Stams A.J.M."/>
            <person name="Plugge C.M."/>
            <person name="Muyzer G."/>
            <person name="Kuever J."/>
            <person name="Parshina S.N."/>
            <person name="Ivanova A.E."/>
            <person name="Nazina T.N."/>
            <person name="Brambilla E."/>
            <person name="Spring S."/>
            <person name="Klenk H.-P."/>
            <person name="Woyke T."/>
        </authorList>
    </citation>
    <scope>NUCLEOTIDE SEQUENCE [LARGE SCALE GENOMIC DNA]</scope>
    <source>
        <strain evidence="13">ATCC 23193 / DSM 2154 / NCIB 8452 / DL</strain>
    </source>
</reference>
<keyword evidence="6 8" id="KW-0807">Transducer</keyword>
<evidence type="ECO:0000256" key="5">
    <source>
        <dbReference type="ARBA" id="ARBA00023136"/>
    </source>
</evidence>
<evidence type="ECO:0000256" key="4">
    <source>
        <dbReference type="ARBA" id="ARBA00022989"/>
    </source>
</evidence>
<dbReference type="OrthoDB" id="9810264at2"/>
<evidence type="ECO:0000256" key="1">
    <source>
        <dbReference type="ARBA" id="ARBA00004651"/>
    </source>
</evidence>
<proteinExistence type="inferred from homology"/>
<dbReference type="CDD" id="cd11386">
    <property type="entry name" value="MCP_signal"/>
    <property type="match status" value="1"/>
</dbReference>
<dbReference type="AlphaFoldDB" id="F6DJU9"/>
<dbReference type="GO" id="GO:0006935">
    <property type="term" value="P:chemotaxis"/>
    <property type="evidence" value="ECO:0007669"/>
    <property type="project" value="InterPro"/>
</dbReference>
<name>F6DJU9_DESRL</name>
<dbReference type="Pfam" id="PF00015">
    <property type="entry name" value="MCPsignal"/>
    <property type="match status" value="1"/>
</dbReference>
<dbReference type="SUPFAM" id="SSF58104">
    <property type="entry name" value="Methyl-accepting chemotaxis protein (MCP) signaling domain"/>
    <property type="match status" value="1"/>
</dbReference>
<evidence type="ECO:0000313" key="13">
    <source>
        <dbReference type="Proteomes" id="UP000009234"/>
    </source>
</evidence>
<dbReference type="Gene3D" id="1.10.287.950">
    <property type="entry name" value="Methyl-accepting chemotaxis protein"/>
    <property type="match status" value="1"/>
</dbReference>
<gene>
    <name evidence="12" type="ordered locus">Desru_0887</name>
</gene>
<dbReference type="InterPro" id="IPR003660">
    <property type="entry name" value="HAMP_dom"/>
</dbReference>
<feature type="domain" description="HAMP" evidence="11">
    <location>
        <begin position="211"/>
        <end position="265"/>
    </location>
</feature>
<sequence>MRLQNKLMLIGVIPISFLVIITFFYVIPNFKDQMYSRADIQSRNAVDNAYSIAKYYYALEEKGELSAEEAQNRAKDEIKEMRYGEDGYFWIDNTDYINVMHPMKPELLGKSRLNEQDAKGKYLCKEYIEGAQKNKEEGYYSDFWFPKPGATEASPKRGYSKLFEPWNWVICTGAYIDDIDKFVQQESYKMVLVIGIIVLVTMTFVYRFSKASIVLPLNHSIAKINEMAENGGDLTQKIEVTKKDEFGQLATAVNKMVDNIRLIMLQLIDNAKKVTSATQQLVSNSQQTAASANETAATMSEISGTVDNVAMNIQDISKTAEYNSKLADAGSEGISNVVGQMQKITDTANEVGISFEGVNKKSQEINKIIELITSVADQTNLLALNAAIEAARAGEHGRGFAVVAEEVRKLAEQSASATTEIRELIHDIQLETQKAAVSLDAANKEIEMGTLLFREGGKSFDTIAQGTKELTTQLYEIVSATEQMSSGVQSVAASTEEQTAATEEILASSEALERVAEELDRLAGGFKI</sequence>
<dbReference type="STRING" id="696281.Desru_0887"/>
<reference evidence="12 13" key="2">
    <citation type="journal article" date="2012" name="Stand. Genomic Sci.">
        <title>Complete genome sequence of the sulfate-reducing firmicute Desulfotomaculum ruminis type strain (DL(T)).</title>
        <authorList>
            <person name="Spring S."/>
            <person name="Visser M."/>
            <person name="Lu M."/>
            <person name="Copeland A."/>
            <person name="Lapidus A."/>
            <person name="Lucas S."/>
            <person name="Cheng J.F."/>
            <person name="Han C."/>
            <person name="Tapia R."/>
            <person name="Goodwin L.A."/>
            <person name="Pitluck S."/>
            <person name="Ivanova N."/>
            <person name="Land M."/>
            <person name="Hauser L."/>
            <person name="Larimer F."/>
            <person name="Rohde M."/>
            <person name="Goker M."/>
            <person name="Detter J.C."/>
            <person name="Kyrpides N.C."/>
            <person name="Woyke T."/>
            <person name="Schaap P.J."/>
            <person name="Plugge C.M."/>
            <person name="Muyzer G."/>
            <person name="Kuever J."/>
            <person name="Pereira I.A."/>
            <person name="Parshina S.N."/>
            <person name="Bernier-Latmani R."/>
            <person name="Stams A.J."/>
            <person name="Klenk H.P."/>
        </authorList>
    </citation>
    <scope>NUCLEOTIDE SEQUENCE [LARGE SCALE GENOMIC DNA]</scope>
    <source>
        <strain evidence="13">ATCC 23193 / DSM 2154 / NCIB 8452 / DL</strain>
    </source>
</reference>
<dbReference type="HOGENOM" id="CLU_000445_107_19_9"/>
<dbReference type="Gene3D" id="3.30.450.20">
    <property type="entry name" value="PAS domain"/>
    <property type="match status" value="1"/>
</dbReference>
<organism evidence="12 13">
    <name type="scientific">Desulforamulus ruminis (strain ATCC 23193 / DSM 2154 / NCIMB 8452 / DL)</name>
    <name type="common">Desulfotomaculum ruminis</name>
    <dbReference type="NCBI Taxonomy" id="696281"/>
    <lineage>
        <taxon>Bacteria</taxon>
        <taxon>Bacillati</taxon>
        <taxon>Bacillota</taxon>
        <taxon>Clostridia</taxon>
        <taxon>Eubacteriales</taxon>
        <taxon>Peptococcaceae</taxon>
        <taxon>Desulforamulus</taxon>
    </lineage>
</organism>
<dbReference type="SMART" id="SM00304">
    <property type="entry name" value="HAMP"/>
    <property type="match status" value="2"/>
</dbReference>
<dbReference type="FunFam" id="1.10.287.950:FF:000001">
    <property type="entry name" value="Methyl-accepting chemotaxis sensory transducer"/>
    <property type="match status" value="1"/>
</dbReference>
<dbReference type="InterPro" id="IPR004010">
    <property type="entry name" value="Double_Cache_2"/>
</dbReference>
<accession>F6DJU9</accession>
<dbReference type="PANTHER" id="PTHR32089">
    <property type="entry name" value="METHYL-ACCEPTING CHEMOTAXIS PROTEIN MCPB"/>
    <property type="match status" value="1"/>
</dbReference>
<dbReference type="EMBL" id="CP002780">
    <property type="protein sequence ID" value="AEG59163.1"/>
    <property type="molecule type" value="Genomic_DNA"/>
</dbReference>
<dbReference type="SMART" id="SM00283">
    <property type="entry name" value="MA"/>
    <property type="match status" value="1"/>
</dbReference>
<feature type="domain" description="Methyl-accepting transducer" evidence="10">
    <location>
        <begin position="263"/>
        <end position="513"/>
    </location>
</feature>
<comment type="subcellular location">
    <subcellularLocation>
        <location evidence="1">Cell membrane</location>
        <topology evidence="1">Multi-pass membrane protein</topology>
    </subcellularLocation>
</comment>
<evidence type="ECO:0000256" key="6">
    <source>
        <dbReference type="ARBA" id="ARBA00023224"/>
    </source>
</evidence>
<dbReference type="GO" id="GO:0007165">
    <property type="term" value="P:signal transduction"/>
    <property type="evidence" value="ECO:0007669"/>
    <property type="project" value="UniProtKB-KW"/>
</dbReference>
<evidence type="ECO:0000256" key="7">
    <source>
        <dbReference type="ARBA" id="ARBA00029447"/>
    </source>
</evidence>
<dbReference type="CDD" id="cd06225">
    <property type="entry name" value="HAMP"/>
    <property type="match status" value="1"/>
</dbReference>
<evidence type="ECO:0000259" key="10">
    <source>
        <dbReference type="PROSITE" id="PS50111"/>
    </source>
</evidence>
<dbReference type="SMART" id="SM01049">
    <property type="entry name" value="Cache_2"/>
    <property type="match status" value="1"/>
</dbReference>
<dbReference type="InterPro" id="IPR004090">
    <property type="entry name" value="Chemotax_Me-accpt_rcpt"/>
</dbReference>
<dbReference type="InterPro" id="IPR004089">
    <property type="entry name" value="MCPsignal_dom"/>
</dbReference>
<evidence type="ECO:0000256" key="3">
    <source>
        <dbReference type="ARBA" id="ARBA00022692"/>
    </source>
</evidence>
<evidence type="ECO:0000259" key="11">
    <source>
        <dbReference type="PROSITE" id="PS50885"/>
    </source>
</evidence>
<feature type="transmembrane region" description="Helical" evidence="9">
    <location>
        <begin position="6"/>
        <end position="27"/>
    </location>
</feature>
<dbReference type="PANTHER" id="PTHR32089:SF112">
    <property type="entry name" value="LYSOZYME-LIKE PROTEIN-RELATED"/>
    <property type="match status" value="1"/>
</dbReference>
<comment type="similarity">
    <text evidence="7">Belongs to the methyl-accepting chemotaxis (MCP) protein family.</text>
</comment>
<keyword evidence="13" id="KW-1185">Reference proteome</keyword>
<dbReference type="InterPro" id="IPR033480">
    <property type="entry name" value="sCache_2"/>
</dbReference>
<dbReference type="Pfam" id="PF08269">
    <property type="entry name" value="dCache_2"/>
    <property type="match status" value="1"/>
</dbReference>
<dbReference type="PROSITE" id="PS50111">
    <property type="entry name" value="CHEMOTAXIS_TRANSDUC_2"/>
    <property type="match status" value="1"/>
</dbReference>
<evidence type="ECO:0000256" key="8">
    <source>
        <dbReference type="PROSITE-ProRule" id="PRU00284"/>
    </source>
</evidence>
<evidence type="ECO:0000256" key="2">
    <source>
        <dbReference type="ARBA" id="ARBA00022475"/>
    </source>
</evidence>
<dbReference type="GO" id="GO:0004888">
    <property type="term" value="F:transmembrane signaling receptor activity"/>
    <property type="evidence" value="ECO:0007669"/>
    <property type="project" value="InterPro"/>
</dbReference>